<reference evidence="1 2" key="1">
    <citation type="submission" date="2016-10" db="EMBL/GenBank/DDBJ databases">
        <authorList>
            <person name="de Groot N.N."/>
        </authorList>
    </citation>
    <scope>NUCLEOTIDE SEQUENCE [LARGE SCALE GENOMIC DNA]</scope>
    <source>
        <strain evidence="1 2">DSM 15269</strain>
    </source>
</reference>
<dbReference type="AlphaFoldDB" id="A0A1H0AFN1"/>
<accession>A0A1H0AFN1</accession>
<dbReference type="InterPro" id="IPR036105">
    <property type="entry name" value="DiNase_FeMo-co_biosyn_sf"/>
</dbReference>
<evidence type="ECO:0000313" key="1">
    <source>
        <dbReference type="EMBL" id="SDN32370.1"/>
    </source>
</evidence>
<sequence length="199" mass="21823">MLTKVAMKVGFTVWQNRIAPVFDVAKTLEIVEIENDSIIRECVATINTPLIWQKIKELELLGLDTVVCGAISRSVWEFLQARKIEVIPFISGHINEVKRAFLENKLIGSAIFAMPGCLKRQQERWFMPGQGGGRGVGGGRGTGRGMGAGSGKCRAGGPMRGRQDGMCICPQCGYKEPHLRGVPCFEKKCPKCGTVLTRE</sequence>
<evidence type="ECO:0000313" key="2">
    <source>
        <dbReference type="Proteomes" id="UP000199602"/>
    </source>
</evidence>
<dbReference type="SUPFAM" id="SSF53146">
    <property type="entry name" value="Nitrogenase accessory factor-like"/>
    <property type="match status" value="1"/>
</dbReference>
<dbReference type="RefSeq" id="WP_143338902.1">
    <property type="nucleotide sequence ID" value="NZ_FNIN01000001.1"/>
</dbReference>
<name>A0A1H0AFN1_9BACT</name>
<organism evidence="1 2">
    <name type="scientific">Desulfonauticus submarinus</name>
    <dbReference type="NCBI Taxonomy" id="206665"/>
    <lineage>
        <taxon>Bacteria</taxon>
        <taxon>Pseudomonadati</taxon>
        <taxon>Thermodesulfobacteriota</taxon>
        <taxon>Desulfovibrionia</taxon>
        <taxon>Desulfovibrionales</taxon>
        <taxon>Desulfonauticaceae</taxon>
        <taxon>Desulfonauticus</taxon>
    </lineage>
</organism>
<keyword evidence="2" id="KW-1185">Reference proteome</keyword>
<dbReference type="EMBL" id="FNIN01000001">
    <property type="protein sequence ID" value="SDN32370.1"/>
    <property type="molecule type" value="Genomic_DNA"/>
</dbReference>
<dbReference type="Proteomes" id="UP000199602">
    <property type="component" value="Unassembled WGS sequence"/>
</dbReference>
<dbReference type="Gene3D" id="3.30.420.130">
    <property type="entry name" value="Dinitrogenase iron-molybdenum cofactor biosynthesis domain"/>
    <property type="match status" value="1"/>
</dbReference>
<gene>
    <name evidence="1" type="ORF">SAMN04488516_101398</name>
</gene>
<proteinExistence type="predicted"/>
<dbReference type="STRING" id="206665.SAMN04488516_101398"/>
<protein>
    <submittedName>
        <fullName evidence="1">Predicted Fe-Mo cluster-binding protein, NifX family</fullName>
    </submittedName>
</protein>